<evidence type="ECO:0000256" key="2">
    <source>
        <dbReference type="ARBA" id="ARBA00022490"/>
    </source>
</evidence>
<evidence type="ECO:0000259" key="6">
    <source>
        <dbReference type="Pfam" id="PF17681"/>
    </source>
</evidence>
<dbReference type="Pfam" id="PF17681">
    <property type="entry name" value="GCP_N_terminal"/>
    <property type="match status" value="1"/>
</dbReference>
<sequence length="173" mass="19263">MLHELLVALSGVSGSIFVDKKEQGFQVVSDLPFLHPSETEILNHLCKLGSYYQRFEAFIKSYSILLPQKATGEAESSGNVCGLYLQALCTGLDQILEPYRKTLLALEQEILNDANIPLTRLQHKLEEYQLLFPSLASTLEEIEAKKAKGCAILNILHSQCSNGIPVVKEAFQR</sequence>
<dbReference type="GO" id="GO:0031122">
    <property type="term" value="P:cytoplasmic microtubule organization"/>
    <property type="evidence" value="ECO:0007669"/>
    <property type="project" value="TreeGrafter"/>
</dbReference>
<comment type="caution">
    <text evidence="7">The sequence shown here is derived from an EMBL/GenBank/DDBJ whole genome shotgun (WGS) entry which is preliminary data.</text>
</comment>
<dbReference type="GO" id="GO:0051225">
    <property type="term" value="P:spindle assembly"/>
    <property type="evidence" value="ECO:0007669"/>
    <property type="project" value="TreeGrafter"/>
</dbReference>
<organism evidence="7 8">
    <name type="scientific">Paramuricea clavata</name>
    <name type="common">Red gorgonian</name>
    <name type="synonym">Violescent sea-whip</name>
    <dbReference type="NCBI Taxonomy" id="317549"/>
    <lineage>
        <taxon>Eukaryota</taxon>
        <taxon>Metazoa</taxon>
        <taxon>Cnidaria</taxon>
        <taxon>Anthozoa</taxon>
        <taxon>Octocorallia</taxon>
        <taxon>Malacalcyonacea</taxon>
        <taxon>Plexauridae</taxon>
        <taxon>Paramuricea</taxon>
    </lineage>
</organism>
<dbReference type="GO" id="GO:0000930">
    <property type="term" value="C:gamma-tubulin complex"/>
    <property type="evidence" value="ECO:0007669"/>
    <property type="project" value="TreeGrafter"/>
</dbReference>
<keyword evidence="4 5" id="KW-0206">Cytoskeleton</keyword>
<keyword evidence="8" id="KW-1185">Reference proteome</keyword>
<evidence type="ECO:0000256" key="1">
    <source>
        <dbReference type="ARBA" id="ARBA00004267"/>
    </source>
</evidence>
<accession>A0A6S7LPD6</accession>
<dbReference type="InterPro" id="IPR007259">
    <property type="entry name" value="GCP"/>
</dbReference>
<dbReference type="EMBL" id="CACRXK020022096">
    <property type="protein sequence ID" value="CAB4036489.1"/>
    <property type="molecule type" value="Genomic_DNA"/>
</dbReference>
<comment type="subcellular location">
    <subcellularLocation>
        <location evidence="1 5">Cytoplasm</location>
        <location evidence="1 5">Cytoskeleton</location>
        <location evidence="1 5">Microtubule organizing center</location>
    </subcellularLocation>
</comment>
<evidence type="ECO:0000256" key="3">
    <source>
        <dbReference type="ARBA" id="ARBA00022701"/>
    </source>
</evidence>
<dbReference type="PANTHER" id="PTHR19302">
    <property type="entry name" value="GAMMA TUBULIN COMPLEX PROTEIN"/>
    <property type="match status" value="1"/>
</dbReference>
<dbReference type="GO" id="GO:0007020">
    <property type="term" value="P:microtubule nucleation"/>
    <property type="evidence" value="ECO:0007669"/>
    <property type="project" value="InterPro"/>
</dbReference>
<dbReference type="OrthoDB" id="78652at2759"/>
<name>A0A6S7LPD6_PARCT</name>
<comment type="similarity">
    <text evidence="5">Belongs to the TUBGCP family.</text>
</comment>
<feature type="domain" description="Gamma tubulin complex component protein N-terminal" evidence="6">
    <location>
        <begin position="2"/>
        <end position="173"/>
    </location>
</feature>
<dbReference type="GO" id="GO:0043015">
    <property type="term" value="F:gamma-tubulin binding"/>
    <property type="evidence" value="ECO:0007669"/>
    <property type="project" value="InterPro"/>
</dbReference>
<dbReference type="GO" id="GO:0000922">
    <property type="term" value="C:spindle pole"/>
    <property type="evidence" value="ECO:0007669"/>
    <property type="project" value="InterPro"/>
</dbReference>
<evidence type="ECO:0000313" key="8">
    <source>
        <dbReference type="Proteomes" id="UP001152795"/>
    </source>
</evidence>
<keyword evidence="2 5" id="KW-0963">Cytoplasm</keyword>
<proteinExistence type="inferred from homology"/>
<dbReference type="GO" id="GO:0000278">
    <property type="term" value="P:mitotic cell cycle"/>
    <property type="evidence" value="ECO:0007669"/>
    <property type="project" value="TreeGrafter"/>
</dbReference>
<dbReference type="PANTHER" id="PTHR19302:SF27">
    <property type="entry name" value="GAMMA-TUBULIN COMPLEX COMPONENT 4"/>
    <property type="match status" value="1"/>
</dbReference>
<evidence type="ECO:0000313" key="7">
    <source>
        <dbReference type="EMBL" id="CAB4036489.1"/>
    </source>
</evidence>
<dbReference type="GO" id="GO:0051011">
    <property type="term" value="F:microtubule minus-end binding"/>
    <property type="evidence" value="ECO:0007669"/>
    <property type="project" value="TreeGrafter"/>
</dbReference>
<evidence type="ECO:0000256" key="4">
    <source>
        <dbReference type="ARBA" id="ARBA00023212"/>
    </source>
</evidence>
<dbReference type="AlphaFoldDB" id="A0A6S7LPD6"/>
<dbReference type="Proteomes" id="UP001152795">
    <property type="component" value="Unassembled WGS sequence"/>
</dbReference>
<dbReference type="GO" id="GO:0051321">
    <property type="term" value="P:meiotic cell cycle"/>
    <property type="evidence" value="ECO:0007669"/>
    <property type="project" value="TreeGrafter"/>
</dbReference>
<dbReference type="InterPro" id="IPR041470">
    <property type="entry name" value="GCP_N"/>
</dbReference>
<reference evidence="7" key="1">
    <citation type="submission" date="2020-04" db="EMBL/GenBank/DDBJ databases">
        <authorList>
            <person name="Alioto T."/>
            <person name="Alioto T."/>
            <person name="Gomez Garrido J."/>
        </authorList>
    </citation>
    <scope>NUCLEOTIDE SEQUENCE</scope>
    <source>
        <strain evidence="7">A484AB</strain>
    </source>
</reference>
<evidence type="ECO:0000256" key="5">
    <source>
        <dbReference type="RuleBase" id="RU363050"/>
    </source>
</evidence>
<dbReference type="GO" id="GO:0005874">
    <property type="term" value="C:microtubule"/>
    <property type="evidence" value="ECO:0007669"/>
    <property type="project" value="UniProtKB-KW"/>
</dbReference>
<protein>
    <recommendedName>
        <fullName evidence="5">Gamma-tubulin complex component</fullName>
    </recommendedName>
</protein>
<keyword evidence="3 5" id="KW-0493">Microtubule</keyword>
<gene>
    <name evidence="7" type="ORF">PACLA_8A008715</name>
</gene>